<evidence type="ECO:0000256" key="1">
    <source>
        <dbReference type="SAM" id="MobiDB-lite"/>
    </source>
</evidence>
<dbReference type="AlphaFoldDB" id="A0A9P7Z1L6"/>
<organism evidence="2 3">
    <name type="scientific">Calycina marina</name>
    <dbReference type="NCBI Taxonomy" id="1763456"/>
    <lineage>
        <taxon>Eukaryota</taxon>
        <taxon>Fungi</taxon>
        <taxon>Dikarya</taxon>
        <taxon>Ascomycota</taxon>
        <taxon>Pezizomycotina</taxon>
        <taxon>Leotiomycetes</taxon>
        <taxon>Helotiales</taxon>
        <taxon>Pezizellaceae</taxon>
        <taxon>Calycina</taxon>
    </lineage>
</organism>
<evidence type="ECO:0000313" key="2">
    <source>
        <dbReference type="EMBL" id="KAG9243581.1"/>
    </source>
</evidence>
<comment type="caution">
    <text evidence="2">The sequence shown here is derived from an EMBL/GenBank/DDBJ whole genome shotgun (WGS) entry which is preliminary data.</text>
</comment>
<gene>
    <name evidence="2" type="ORF">BJ878DRAFT_480991</name>
</gene>
<dbReference type="Proteomes" id="UP000887226">
    <property type="component" value="Unassembled WGS sequence"/>
</dbReference>
<dbReference type="EMBL" id="MU253967">
    <property type="protein sequence ID" value="KAG9243581.1"/>
    <property type="molecule type" value="Genomic_DNA"/>
</dbReference>
<evidence type="ECO:0000313" key="3">
    <source>
        <dbReference type="Proteomes" id="UP000887226"/>
    </source>
</evidence>
<proteinExistence type="predicted"/>
<sequence length="116" mass="12460">MEVKLRKNNDHFANANDKLSYSVMRLKGVARQQFLPFNSDVGSLGIQDVDAAINIPRTAFDVADTPAISQRKLFAIAQGSQPLNIFLAKGIPHANKSSMGNALSTSCSSNVSLLPS</sequence>
<name>A0A9P7Z1L6_9HELO</name>
<protein>
    <submittedName>
        <fullName evidence="2">Uncharacterized protein</fullName>
    </submittedName>
</protein>
<reference evidence="2" key="1">
    <citation type="journal article" date="2021" name="IMA Fungus">
        <title>Genomic characterization of three marine fungi, including Emericellopsis atlantica sp. nov. with signatures of a generalist lifestyle and marine biomass degradation.</title>
        <authorList>
            <person name="Hagestad O.C."/>
            <person name="Hou L."/>
            <person name="Andersen J.H."/>
            <person name="Hansen E.H."/>
            <person name="Altermark B."/>
            <person name="Li C."/>
            <person name="Kuhnert E."/>
            <person name="Cox R.J."/>
            <person name="Crous P.W."/>
            <person name="Spatafora J.W."/>
            <person name="Lail K."/>
            <person name="Amirebrahimi M."/>
            <person name="Lipzen A."/>
            <person name="Pangilinan J."/>
            <person name="Andreopoulos W."/>
            <person name="Hayes R.D."/>
            <person name="Ng V."/>
            <person name="Grigoriev I.V."/>
            <person name="Jackson S.A."/>
            <person name="Sutton T.D.S."/>
            <person name="Dobson A.D.W."/>
            <person name="Rama T."/>
        </authorList>
    </citation>
    <scope>NUCLEOTIDE SEQUENCE</scope>
    <source>
        <strain evidence="2">TRa3180A</strain>
    </source>
</reference>
<accession>A0A9P7Z1L6</accession>
<keyword evidence="3" id="KW-1185">Reference proteome</keyword>
<feature type="region of interest" description="Disordered" evidence="1">
    <location>
        <begin position="97"/>
        <end position="116"/>
    </location>
</feature>